<dbReference type="EMBL" id="LAZR01000399">
    <property type="protein sequence ID" value="KKN70666.1"/>
    <property type="molecule type" value="Genomic_DNA"/>
</dbReference>
<reference evidence="1" key="1">
    <citation type="journal article" date="2015" name="Nature">
        <title>Complex archaea that bridge the gap between prokaryotes and eukaryotes.</title>
        <authorList>
            <person name="Spang A."/>
            <person name="Saw J.H."/>
            <person name="Jorgensen S.L."/>
            <person name="Zaremba-Niedzwiedzka K."/>
            <person name="Martijn J."/>
            <person name="Lind A.E."/>
            <person name="van Eijk R."/>
            <person name="Schleper C."/>
            <person name="Guy L."/>
            <person name="Ettema T.J."/>
        </authorList>
    </citation>
    <scope>NUCLEOTIDE SEQUENCE</scope>
</reference>
<proteinExistence type="predicted"/>
<name>A0A0F9VAS8_9ZZZZ</name>
<organism evidence="1">
    <name type="scientific">marine sediment metagenome</name>
    <dbReference type="NCBI Taxonomy" id="412755"/>
    <lineage>
        <taxon>unclassified sequences</taxon>
        <taxon>metagenomes</taxon>
        <taxon>ecological metagenomes</taxon>
    </lineage>
</organism>
<accession>A0A0F9VAS8</accession>
<evidence type="ECO:0000313" key="1">
    <source>
        <dbReference type="EMBL" id="KKN70666.1"/>
    </source>
</evidence>
<dbReference type="AlphaFoldDB" id="A0A0F9VAS8"/>
<comment type="caution">
    <text evidence="1">The sequence shown here is derived from an EMBL/GenBank/DDBJ whole genome shotgun (WGS) entry which is preliminary data.</text>
</comment>
<sequence>MNEKSQNQSLFSNQQLKELSKPSLLTLLKYVDSMFKEKEGEIPTPPDVGLTPFQRQVMLAREIELLIERDGEARVSTALLYDVFSGPWIDRSIHLLDVIFEDNNWTMRGSITEAIVTITPGKEGERWTLTTPASR</sequence>
<protein>
    <submittedName>
        <fullName evidence="1">Uncharacterized protein</fullName>
    </submittedName>
</protein>
<gene>
    <name evidence="1" type="ORF">LCGC14_0428210</name>
</gene>